<sequence length="213" mass="24315">MEDHEVALPYWDPTLDYELSNPTHSVLWSEELMGEQGWDGYVHKSPFKSWKNGSGIKRNLGAKGYLMKETDITTITDWTNEYQHIFAHTAASPGCPNPGYWSAIEYIGADPQLFVGGDMQNFLTASNDPLFWSLHAMVDLIWEEWRNLYQWEKNVHIERSLGNDDEDKTLSDSRRRALVCCRSVPGGKQSNSPQWAEYKESSSTCGDIVTTSR</sequence>
<dbReference type="PANTHER" id="PTHR11474:SF126">
    <property type="entry name" value="TYROSINASE-LIKE PROTEIN TYR-1-RELATED"/>
    <property type="match status" value="1"/>
</dbReference>
<organism evidence="4 5">
    <name type="scientific">Ancylostoma caninum</name>
    <name type="common">Dog hookworm</name>
    <dbReference type="NCBI Taxonomy" id="29170"/>
    <lineage>
        <taxon>Eukaryota</taxon>
        <taxon>Metazoa</taxon>
        <taxon>Ecdysozoa</taxon>
        <taxon>Nematoda</taxon>
        <taxon>Chromadorea</taxon>
        <taxon>Rhabditida</taxon>
        <taxon>Rhabditina</taxon>
        <taxon>Rhabditomorpha</taxon>
        <taxon>Strongyloidea</taxon>
        <taxon>Ancylostomatidae</taxon>
        <taxon>Ancylostomatinae</taxon>
        <taxon>Ancylostoma</taxon>
    </lineage>
</organism>
<dbReference type="PANTHER" id="PTHR11474">
    <property type="entry name" value="TYROSINASE FAMILY MEMBER"/>
    <property type="match status" value="1"/>
</dbReference>
<dbReference type="InterPro" id="IPR008922">
    <property type="entry name" value="Di-copper_centre_dom_sf"/>
</dbReference>
<dbReference type="Proteomes" id="UP000252519">
    <property type="component" value="Unassembled WGS sequence"/>
</dbReference>
<dbReference type="STRING" id="29170.A0A368FC09"/>
<dbReference type="AlphaFoldDB" id="A0A368FC09"/>
<dbReference type="Gene3D" id="1.10.1280.10">
    <property type="entry name" value="Di-copper center containing domain from catechol oxidase"/>
    <property type="match status" value="1"/>
</dbReference>
<dbReference type="EMBL" id="JOJR01002110">
    <property type="protein sequence ID" value="RCN29138.1"/>
    <property type="molecule type" value="Genomic_DNA"/>
</dbReference>
<evidence type="ECO:0000313" key="4">
    <source>
        <dbReference type="EMBL" id="RCN29138.1"/>
    </source>
</evidence>
<keyword evidence="5" id="KW-1185">Reference proteome</keyword>
<name>A0A368FC09_ANCCA</name>
<evidence type="ECO:0000259" key="3">
    <source>
        <dbReference type="PROSITE" id="PS00498"/>
    </source>
</evidence>
<evidence type="ECO:0000256" key="1">
    <source>
        <dbReference type="ARBA" id="ARBA00022723"/>
    </source>
</evidence>
<keyword evidence="1" id="KW-0479">Metal-binding</keyword>
<dbReference type="InterPro" id="IPR002227">
    <property type="entry name" value="Tyrosinase_Cu-bd"/>
</dbReference>
<feature type="domain" description="Tyrosinase copper-binding" evidence="3">
    <location>
        <begin position="128"/>
        <end position="139"/>
    </location>
</feature>
<dbReference type="SUPFAM" id="SSF48056">
    <property type="entry name" value="Di-copper centre-containing domain"/>
    <property type="match status" value="1"/>
</dbReference>
<protein>
    <recommendedName>
        <fullName evidence="3">Tyrosinase copper-binding domain-containing protein</fullName>
    </recommendedName>
</protein>
<keyword evidence="2" id="KW-0186">Copper</keyword>
<dbReference type="OrthoDB" id="6132182at2759"/>
<dbReference type="Pfam" id="PF00264">
    <property type="entry name" value="Tyrosinase"/>
    <property type="match status" value="1"/>
</dbReference>
<gene>
    <name evidence="4" type="ORF">ANCCAN_25107</name>
</gene>
<dbReference type="InterPro" id="IPR050316">
    <property type="entry name" value="Tyrosinase/Hemocyanin"/>
</dbReference>
<evidence type="ECO:0000256" key="2">
    <source>
        <dbReference type="ARBA" id="ARBA00023008"/>
    </source>
</evidence>
<accession>A0A368FC09</accession>
<dbReference type="GO" id="GO:0016491">
    <property type="term" value="F:oxidoreductase activity"/>
    <property type="evidence" value="ECO:0007669"/>
    <property type="project" value="InterPro"/>
</dbReference>
<dbReference type="GO" id="GO:0046872">
    <property type="term" value="F:metal ion binding"/>
    <property type="evidence" value="ECO:0007669"/>
    <property type="project" value="UniProtKB-KW"/>
</dbReference>
<dbReference type="PROSITE" id="PS00498">
    <property type="entry name" value="TYROSINASE_2"/>
    <property type="match status" value="1"/>
</dbReference>
<comment type="caution">
    <text evidence="4">The sequence shown here is derived from an EMBL/GenBank/DDBJ whole genome shotgun (WGS) entry which is preliminary data.</text>
</comment>
<evidence type="ECO:0000313" key="5">
    <source>
        <dbReference type="Proteomes" id="UP000252519"/>
    </source>
</evidence>
<proteinExistence type="predicted"/>
<reference evidence="4 5" key="1">
    <citation type="submission" date="2014-10" db="EMBL/GenBank/DDBJ databases">
        <title>Draft genome of the hookworm Ancylostoma caninum.</title>
        <authorList>
            <person name="Mitreva M."/>
        </authorList>
    </citation>
    <scope>NUCLEOTIDE SEQUENCE [LARGE SCALE GENOMIC DNA]</scope>
    <source>
        <strain evidence="4 5">Baltimore</strain>
    </source>
</reference>